<keyword evidence="1" id="KW-0732">Signal</keyword>
<evidence type="ECO:0008006" key="4">
    <source>
        <dbReference type="Google" id="ProtNLM"/>
    </source>
</evidence>
<dbReference type="EMBL" id="NPHW01002778">
    <property type="protein sequence ID" value="OXV10769.1"/>
    <property type="molecule type" value="Genomic_DNA"/>
</dbReference>
<evidence type="ECO:0000313" key="3">
    <source>
        <dbReference type="Proteomes" id="UP000243515"/>
    </source>
</evidence>
<accession>A0A232M311</accession>
<sequence>MRFINIVLLELCAVAGSTLASSQRFDGRVNQNPITGDCLQGPHVLQEAQIDYFANYINNIPIKICTPLDPPGRLVVIRTDTKCVLYNNPPDHKPCDPMCQSVSEKPFLTSLQTIFFVLKWATARIGRKRFGNNKILTYCDSESFGRGKFNGLLLV</sequence>
<dbReference type="Proteomes" id="UP000243515">
    <property type="component" value="Unassembled WGS sequence"/>
</dbReference>
<gene>
    <name evidence="2" type="ORF">Egran_01470</name>
</gene>
<reference evidence="2 3" key="1">
    <citation type="journal article" date="2015" name="Environ. Microbiol.">
        <title>Metagenome sequence of Elaphomyces granulatus from sporocarp tissue reveals Ascomycota ectomycorrhizal fingerprints of genome expansion and a Proteobacteria-rich microbiome.</title>
        <authorList>
            <person name="Quandt C.A."/>
            <person name="Kohler A."/>
            <person name="Hesse C.N."/>
            <person name="Sharpton T.J."/>
            <person name="Martin F."/>
            <person name="Spatafora J.W."/>
        </authorList>
    </citation>
    <scope>NUCLEOTIDE SEQUENCE [LARGE SCALE GENOMIC DNA]</scope>
    <source>
        <strain evidence="2 3">OSC145934</strain>
    </source>
</reference>
<name>A0A232M311_9EURO</name>
<comment type="caution">
    <text evidence="2">The sequence shown here is derived from an EMBL/GenBank/DDBJ whole genome shotgun (WGS) entry which is preliminary data.</text>
</comment>
<organism evidence="2 3">
    <name type="scientific">Elaphomyces granulatus</name>
    <dbReference type="NCBI Taxonomy" id="519963"/>
    <lineage>
        <taxon>Eukaryota</taxon>
        <taxon>Fungi</taxon>
        <taxon>Dikarya</taxon>
        <taxon>Ascomycota</taxon>
        <taxon>Pezizomycotina</taxon>
        <taxon>Eurotiomycetes</taxon>
        <taxon>Eurotiomycetidae</taxon>
        <taxon>Eurotiales</taxon>
        <taxon>Elaphomycetaceae</taxon>
        <taxon>Elaphomyces</taxon>
    </lineage>
</organism>
<keyword evidence="3" id="KW-1185">Reference proteome</keyword>
<feature type="chain" id="PRO_5011991546" description="WSC domain-containing protein" evidence="1">
    <location>
        <begin position="21"/>
        <end position="155"/>
    </location>
</feature>
<protein>
    <recommendedName>
        <fullName evidence="4">WSC domain-containing protein</fullName>
    </recommendedName>
</protein>
<dbReference type="AlphaFoldDB" id="A0A232M311"/>
<evidence type="ECO:0000313" key="2">
    <source>
        <dbReference type="EMBL" id="OXV10769.1"/>
    </source>
</evidence>
<proteinExistence type="predicted"/>
<feature type="signal peptide" evidence="1">
    <location>
        <begin position="1"/>
        <end position="20"/>
    </location>
</feature>
<evidence type="ECO:0000256" key="1">
    <source>
        <dbReference type="SAM" id="SignalP"/>
    </source>
</evidence>